<dbReference type="PANTHER" id="PTHR30346">
    <property type="entry name" value="TRANSCRIPTIONAL DUAL REGULATOR HCAR-RELATED"/>
    <property type="match status" value="1"/>
</dbReference>
<dbReference type="SUPFAM" id="SSF53850">
    <property type="entry name" value="Periplasmic binding protein-like II"/>
    <property type="match status" value="1"/>
</dbReference>
<evidence type="ECO:0000256" key="5">
    <source>
        <dbReference type="ARBA" id="ARBA00023163"/>
    </source>
</evidence>
<dbReference type="SUPFAM" id="SSF46785">
    <property type="entry name" value="Winged helix' DNA-binding domain"/>
    <property type="match status" value="1"/>
</dbReference>
<organism evidence="7 8">
    <name type="scientific">Corynebacterium poyangense</name>
    <dbReference type="NCBI Taxonomy" id="2684405"/>
    <lineage>
        <taxon>Bacteria</taxon>
        <taxon>Bacillati</taxon>
        <taxon>Actinomycetota</taxon>
        <taxon>Actinomycetes</taxon>
        <taxon>Mycobacteriales</taxon>
        <taxon>Corynebacteriaceae</taxon>
        <taxon>Corynebacterium</taxon>
    </lineage>
</organism>
<dbReference type="GO" id="GO:0032993">
    <property type="term" value="C:protein-DNA complex"/>
    <property type="evidence" value="ECO:0007669"/>
    <property type="project" value="TreeGrafter"/>
</dbReference>
<proteinExistence type="inferred from homology"/>
<dbReference type="EMBL" id="CP046884">
    <property type="protein sequence ID" value="QNQ91257.1"/>
    <property type="molecule type" value="Genomic_DNA"/>
</dbReference>
<gene>
    <name evidence="7" type="ORF">GP475_11885</name>
</gene>
<evidence type="ECO:0000313" key="7">
    <source>
        <dbReference type="EMBL" id="QNQ91257.1"/>
    </source>
</evidence>
<name>A0A7H0SRT2_9CORY</name>
<protein>
    <submittedName>
        <fullName evidence="7">LysR family transcriptional regulator</fullName>
    </submittedName>
</protein>
<dbReference type="KEGG" id="cpoy:GP475_11885"/>
<keyword evidence="2" id="KW-0805">Transcription regulation</keyword>
<sequence length="299" mass="33250">MSLSSELQSFLVGAELQHLSDAARELAISQPTLSRRIAKLEKELGSELFDRTGRGIHLNQRGEAYVPHARAALAELEAGRTKVRRLMDPERGTVRLDFIHSLGTWMVPDILRAHRQAHPHLDIKLHQGPAQEVSNRVLYDQADIALVGPRPEESREGGELGWCRLHRQRLALAFPEEHPLAIEGEEIHFSEIASENVVAMLPGYGTRIMLDKLSAEYDVRLRIVFESMELTTVSGLVTAGLGVALLPLDDPYLLPHRAVLRPLTPAVYRDLGMVWRQGAAPAPPVDGFREFVQSRLAAA</sequence>
<dbReference type="Pfam" id="PF00126">
    <property type="entry name" value="HTH_1"/>
    <property type="match status" value="1"/>
</dbReference>
<dbReference type="Gene3D" id="1.10.10.10">
    <property type="entry name" value="Winged helix-like DNA-binding domain superfamily/Winged helix DNA-binding domain"/>
    <property type="match status" value="1"/>
</dbReference>
<dbReference type="Pfam" id="PF03466">
    <property type="entry name" value="LysR_substrate"/>
    <property type="match status" value="1"/>
</dbReference>
<evidence type="ECO:0000256" key="1">
    <source>
        <dbReference type="ARBA" id="ARBA00009437"/>
    </source>
</evidence>
<evidence type="ECO:0000256" key="2">
    <source>
        <dbReference type="ARBA" id="ARBA00023015"/>
    </source>
</evidence>
<keyword evidence="5" id="KW-0804">Transcription</keyword>
<keyword evidence="4" id="KW-0010">Activator</keyword>
<dbReference type="InterPro" id="IPR005119">
    <property type="entry name" value="LysR_subst-bd"/>
</dbReference>
<dbReference type="PROSITE" id="PS50931">
    <property type="entry name" value="HTH_LYSR"/>
    <property type="match status" value="1"/>
</dbReference>
<evidence type="ECO:0000256" key="3">
    <source>
        <dbReference type="ARBA" id="ARBA00023125"/>
    </source>
</evidence>
<dbReference type="AlphaFoldDB" id="A0A7H0SRT2"/>
<evidence type="ECO:0000256" key="4">
    <source>
        <dbReference type="ARBA" id="ARBA00023159"/>
    </source>
</evidence>
<evidence type="ECO:0000313" key="8">
    <source>
        <dbReference type="Proteomes" id="UP000516320"/>
    </source>
</evidence>
<dbReference type="InterPro" id="IPR036388">
    <property type="entry name" value="WH-like_DNA-bd_sf"/>
</dbReference>
<accession>A0A7H0SRT2</accession>
<evidence type="ECO:0000259" key="6">
    <source>
        <dbReference type="PROSITE" id="PS50931"/>
    </source>
</evidence>
<comment type="similarity">
    <text evidence="1">Belongs to the LysR transcriptional regulatory family.</text>
</comment>
<dbReference type="PRINTS" id="PR00039">
    <property type="entry name" value="HTHLYSR"/>
</dbReference>
<dbReference type="InterPro" id="IPR036390">
    <property type="entry name" value="WH_DNA-bd_sf"/>
</dbReference>
<reference evidence="7 8" key="1">
    <citation type="submission" date="2019-12" db="EMBL/GenBank/DDBJ databases">
        <title>Corynebacterium sp. nov., isolated from feces of the Anser Albifrons in China.</title>
        <authorList>
            <person name="Liu Q."/>
        </authorList>
    </citation>
    <scope>NUCLEOTIDE SEQUENCE [LARGE SCALE GENOMIC DNA]</scope>
    <source>
        <strain evidence="7 8">4H37-19</strain>
    </source>
</reference>
<dbReference type="GO" id="GO:0003677">
    <property type="term" value="F:DNA binding"/>
    <property type="evidence" value="ECO:0007669"/>
    <property type="project" value="UniProtKB-KW"/>
</dbReference>
<dbReference type="FunFam" id="1.10.10.10:FF:000001">
    <property type="entry name" value="LysR family transcriptional regulator"/>
    <property type="match status" value="1"/>
</dbReference>
<keyword evidence="3" id="KW-0238">DNA-binding</keyword>
<dbReference type="Gene3D" id="3.40.190.10">
    <property type="entry name" value="Periplasmic binding protein-like II"/>
    <property type="match status" value="2"/>
</dbReference>
<dbReference type="InterPro" id="IPR000847">
    <property type="entry name" value="LysR_HTH_N"/>
</dbReference>
<feature type="domain" description="HTH lysR-type" evidence="6">
    <location>
        <begin position="1"/>
        <end position="59"/>
    </location>
</feature>
<dbReference type="RefSeq" id="WP_187974567.1">
    <property type="nucleotide sequence ID" value="NZ_CP046884.1"/>
</dbReference>
<dbReference type="GO" id="GO:0003700">
    <property type="term" value="F:DNA-binding transcription factor activity"/>
    <property type="evidence" value="ECO:0007669"/>
    <property type="project" value="InterPro"/>
</dbReference>
<keyword evidence="8" id="KW-1185">Reference proteome</keyword>
<dbReference type="Proteomes" id="UP000516320">
    <property type="component" value="Chromosome"/>
</dbReference>
<dbReference type="PANTHER" id="PTHR30346:SF28">
    <property type="entry name" value="HTH-TYPE TRANSCRIPTIONAL REGULATOR CYNR"/>
    <property type="match status" value="1"/>
</dbReference>